<gene>
    <name evidence="1" type="ORF">BN997_03660</name>
</gene>
<evidence type="ECO:0000313" key="1">
    <source>
        <dbReference type="EMBL" id="CEI83739.1"/>
    </source>
</evidence>
<name>A0A0A1MVZ2_9BACI</name>
<organism evidence="1 2">
    <name type="scientific">Oceanobacillus oncorhynchi</name>
    <dbReference type="NCBI Taxonomy" id="545501"/>
    <lineage>
        <taxon>Bacteria</taxon>
        <taxon>Bacillati</taxon>
        <taxon>Bacillota</taxon>
        <taxon>Bacilli</taxon>
        <taxon>Bacillales</taxon>
        <taxon>Bacillaceae</taxon>
        <taxon>Oceanobacillus</taxon>
    </lineage>
</organism>
<evidence type="ECO:0000313" key="2">
    <source>
        <dbReference type="Proteomes" id="UP000040453"/>
    </source>
</evidence>
<dbReference type="EMBL" id="CDGG01000001">
    <property type="protein sequence ID" value="CEI83739.1"/>
    <property type="molecule type" value="Genomic_DNA"/>
</dbReference>
<dbReference type="InterPro" id="IPR019615">
    <property type="entry name" value="DUF2487"/>
</dbReference>
<reference evidence="1 2" key="1">
    <citation type="submission" date="2014-11" db="EMBL/GenBank/DDBJ databases">
        <authorList>
            <person name="Urmite Genomes Urmite Genomes"/>
        </authorList>
    </citation>
    <scope>NUCLEOTIDE SEQUENCE [LARGE SCALE GENOMIC DNA]</scope>
    <source>
        <strain evidence="1 2">Oc5</strain>
    </source>
</reference>
<dbReference type="AlphaFoldDB" id="A0A0A1MVZ2"/>
<protein>
    <recommendedName>
        <fullName evidence="3">DUF2487 domain-containing protein</fullName>
    </recommendedName>
</protein>
<keyword evidence="2" id="KW-1185">Reference proteome</keyword>
<dbReference type="Pfam" id="PF10673">
    <property type="entry name" value="DUF2487"/>
    <property type="match status" value="1"/>
</dbReference>
<dbReference type="Proteomes" id="UP000040453">
    <property type="component" value="Unassembled WGS sequence"/>
</dbReference>
<evidence type="ECO:0008006" key="3">
    <source>
        <dbReference type="Google" id="ProtNLM"/>
    </source>
</evidence>
<accession>A0A0A1MVZ2</accession>
<sequence length="152" mass="17822">MKWTRVDLQKYEQAKEYIDTVIVPLAPFQIGALDATAKNADQYEILTLFARELEKELMGRIMLTPTYTYINSAERSEEAERLNQWTAHFNEQPFKQVLYISFDPSWRKIANDLEGEFIWLPTIPLKDAEPAAIKDMIRDQTMQTAELVKSFW</sequence>
<proteinExistence type="predicted"/>
<dbReference type="STRING" id="545501.BN997_03660"/>
<dbReference type="RefSeq" id="WP_042534130.1">
    <property type="nucleotide sequence ID" value="NZ_CAXOIH010000007.1"/>
</dbReference>